<dbReference type="Pfam" id="PF16017">
    <property type="entry name" value="BTB_3"/>
    <property type="match status" value="1"/>
</dbReference>
<dbReference type="PANTHER" id="PTHR21637">
    <property type="entry name" value="BTB/POZ DOMAIN-CONTAINING PROTEIN 10-RELATED"/>
    <property type="match status" value="1"/>
</dbReference>
<dbReference type="InterPro" id="IPR039886">
    <property type="entry name" value="BTBD10/KCTD20"/>
</dbReference>
<dbReference type="Proteomes" id="UP000009022">
    <property type="component" value="Unassembled WGS sequence"/>
</dbReference>
<dbReference type="GeneID" id="6758997"/>
<dbReference type="EMBL" id="DS985267">
    <property type="protein sequence ID" value="EDV19719.1"/>
    <property type="molecule type" value="Genomic_DNA"/>
</dbReference>
<dbReference type="RefSeq" id="XP_002117743.1">
    <property type="nucleotide sequence ID" value="XM_002117707.1"/>
</dbReference>
<proteinExistence type="predicted"/>
<dbReference type="OrthoDB" id="10034757at2759"/>
<dbReference type="InterPro" id="IPR000210">
    <property type="entry name" value="BTB/POZ_dom"/>
</dbReference>
<evidence type="ECO:0000256" key="1">
    <source>
        <dbReference type="ARBA" id="ARBA00004496"/>
    </source>
</evidence>
<keyword evidence="2" id="KW-0963">Cytoplasm</keyword>
<dbReference type="InterPro" id="IPR011333">
    <property type="entry name" value="SKP1/BTB/POZ_sf"/>
</dbReference>
<gene>
    <name evidence="4" type="ORF">TRIADDRAFT_33001</name>
</gene>
<sequence length="295" mass="33822">MKLTLVVEDTRFVVEKSIFVAHPNTMLGRMFGSCLESSITKSNENGEYEVSKGVSSVVFKSILGFYKYGYISCPPSVSIKELKEACDYFLIPFDFKTIKCQNLKDLLHELSNDGARKQFEKFLEDHILPAMATCAETGIRECHVVILDEDDYINWDEEYPPRNEERAQLIFNSEMYRFFKFVENRDVVKEVLKEKGLKKIRLGIEGCPTYMDKVKHRGSGARPEVIYNYIQRPFLHASWESEDARGRHVDFQCVRSKSSNNLLSSINVDNVLNVDQLPSDGEGIEFVEAVNPSID</sequence>
<evidence type="ECO:0000313" key="4">
    <source>
        <dbReference type="EMBL" id="EDV19719.1"/>
    </source>
</evidence>
<keyword evidence="5" id="KW-1185">Reference proteome</keyword>
<dbReference type="InParanoid" id="B3SBZ6"/>
<dbReference type="STRING" id="10228.B3SBZ6"/>
<dbReference type="InterPro" id="IPR039885">
    <property type="entry name" value="BTBD10/KCTD20_BTB/POZ"/>
</dbReference>
<protein>
    <recommendedName>
        <fullName evidence="3">BTB domain-containing protein</fullName>
    </recommendedName>
</protein>
<dbReference type="HOGENOM" id="CLU_036245_0_1_1"/>
<reference evidence="4 5" key="1">
    <citation type="journal article" date="2008" name="Nature">
        <title>The Trichoplax genome and the nature of placozoans.</title>
        <authorList>
            <person name="Srivastava M."/>
            <person name="Begovic E."/>
            <person name="Chapman J."/>
            <person name="Putnam N.H."/>
            <person name="Hellsten U."/>
            <person name="Kawashima T."/>
            <person name="Kuo A."/>
            <person name="Mitros T."/>
            <person name="Salamov A."/>
            <person name="Carpenter M.L."/>
            <person name="Signorovitch A.Y."/>
            <person name="Moreno M.A."/>
            <person name="Kamm K."/>
            <person name="Grimwood J."/>
            <person name="Schmutz J."/>
            <person name="Shapiro H."/>
            <person name="Grigoriev I.V."/>
            <person name="Buss L.W."/>
            <person name="Schierwater B."/>
            <person name="Dellaporta S.L."/>
            <person name="Rokhsar D.S."/>
        </authorList>
    </citation>
    <scope>NUCLEOTIDE SEQUENCE [LARGE SCALE GENOMIC DNA]</scope>
    <source>
        <strain evidence="4 5">Grell-BS-1999</strain>
    </source>
</reference>
<dbReference type="SUPFAM" id="SSF54695">
    <property type="entry name" value="POZ domain"/>
    <property type="match status" value="1"/>
</dbReference>
<dbReference type="KEGG" id="tad:TRIADDRAFT_33001"/>
<feature type="domain" description="BTB" evidence="3">
    <location>
        <begin position="1"/>
        <end position="106"/>
    </location>
</feature>
<organism evidence="4 5">
    <name type="scientific">Trichoplax adhaerens</name>
    <name type="common">Trichoplax reptans</name>
    <dbReference type="NCBI Taxonomy" id="10228"/>
    <lineage>
        <taxon>Eukaryota</taxon>
        <taxon>Metazoa</taxon>
        <taxon>Placozoa</taxon>
        <taxon>Uniplacotomia</taxon>
        <taxon>Trichoplacea</taxon>
        <taxon>Trichoplacidae</taxon>
        <taxon>Trichoplax</taxon>
    </lineage>
</organism>
<evidence type="ECO:0000313" key="5">
    <source>
        <dbReference type="Proteomes" id="UP000009022"/>
    </source>
</evidence>
<accession>B3SBZ6</accession>
<dbReference type="PANTHER" id="PTHR21637:SF0">
    <property type="entry name" value="AT10158P"/>
    <property type="match status" value="1"/>
</dbReference>
<dbReference type="SMART" id="SM00225">
    <property type="entry name" value="BTB"/>
    <property type="match status" value="1"/>
</dbReference>
<dbReference type="CDD" id="cd18318">
    <property type="entry name" value="BTB_POZ_KCTD20-like"/>
    <property type="match status" value="1"/>
</dbReference>
<comment type="subcellular location">
    <subcellularLocation>
        <location evidence="1">Cytoplasm</location>
    </subcellularLocation>
</comment>
<dbReference type="Gene3D" id="3.30.710.10">
    <property type="entry name" value="Potassium Channel Kv1.1, Chain A"/>
    <property type="match status" value="1"/>
</dbReference>
<dbReference type="AlphaFoldDB" id="B3SBZ6"/>
<dbReference type="CTD" id="6758997"/>
<dbReference type="PhylomeDB" id="B3SBZ6"/>
<evidence type="ECO:0000259" key="3">
    <source>
        <dbReference type="SMART" id="SM00225"/>
    </source>
</evidence>
<name>B3SBZ6_TRIAD</name>
<dbReference type="GO" id="GO:0005737">
    <property type="term" value="C:cytoplasm"/>
    <property type="evidence" value="ECO:0000318"/>
    <property type="project" value="GO_Central"/>
</dbReference>
<dbReference type="eggNOG" id="KOG3840">
    <property type="taxonomic scope" value="Eukaryota"/>
</dbReference>
<evidence type="ECO:0000256" key="2">
    <source>
        <dbReference type="ARBA" id="ARBA00022490"/>
    </source>
</evidence>
<dbReference type="OMA" id="FQFAHAN"/>